<feature type="domain" description="CHAT" evidence="2">
    <location>
        <begin position="601"/>
        <end position="953"/>
    </location>
</feature>
<dbReference type="Pfam" id="PF13374">
    <property type="entry name" value="TPR_10"/>
    <property type="match status" value="1"/>
</dbReference>
<evidence type="ECO:0000313" key="4">
    <source>
        <dbReference type="Proteomes" id="UP001168540"/>
    </source>
</evidence>
<dbReference type="Gene3D" id="1.25.40.10">
    <property type="entry name" value="Tetratricopeptide repeat domain"/>
    <property type="match status" value="2"/>
</dbReference>
<reference evidence="3" key="1">
    <citation type="submission" date="2023-06" db="EMBL/GenBank/DDBJ databases">
        <authorList>
            <person name="Zhang S."/>
        </authorList>
    </citation>
    <scope>NUCLEOTIDE SEQUENCE</scope>
    <source>
        <strain evidence="3">SG2303</strain>
    </source>
</reference>
<gene>
    <name evidence="3" type="ORF">QU481_09425</name>
</gene>
<protein>
    <submittedName>
        <fullName evidence="3">CHAT domain-containing protein</fullName>
    </submittedName>
</protein>
<dbReference type="SUPFAM" id="SSF48452">
    <property type="entry name" value="TPR-like"/>
    <property type="match status" value="2"/>
</dbReference>
<dbReference type="EMBL" id="JAUEDK010000013">
    <property type="protein sequence ID" value="MDN0075109.1"/>
    <property type="molecule type" value="Genomic_DNA"/>
</dbReference>
<dbReference type="Proteomes" id="UP001168540">
    <property type="component" value="Unassembled WGS sequence"/>
</dbReference>
<dbReference type="InterPro" id="IPR019734">
    <property type="entry name" value="TPR_rpt"/>
</dbReference>
<dbReference type="Pfam" id="PF12770">
    <property type="entry name" value="CHAT"/>
    <property type="match status" value="1"/>
</dbReference>
<keyword evidence="4" id="KW-1185">Reference proteome</keyword>
<evidence type="ECO:0000256" key="1">
    <source>
        <dbReference type="SAM" id="SignalP"/>
    </source>
</evidence>
<dbReference type="InterPro" id="IPR011990">
    <property type="entry name" value="TPR-like_helical_dom_sf"/>
</dbReference>
<feature type="signal peptide" evidence="1">
    <location>
        <begin position="1"/>
        <end position="18"/>
    </location>
</feature>
<name>A0ABT7XMT4_9NEIS</name>
<dbReference type="InterPro" id="IPR024983">
    <property type="entry name" value="CHAT_dom"/>
</dbReference>
<evidence type="ECO:0000313" key="3">
    <source>
        <dbReference type="EMBL" id="MDN0075109.1"/>
    </source>
</evidence>
<dbReference type="RefSeq" id="WP_289829724.1">
    <property type="nucleotide sequence ID" value="NZ_JAUEDK010000013.1"/>
</dbReference>
<accession>A0ABT7XMT4</accession>
<evidence type="ECO:0000259" key="2">
    <source>
        <dbReference type="Pfam" id="PF12770"/>
    </source>
</evidence>
<feature type="chain" id="PRO_5047453112" evidence="1">
    <location>
        <begin position="19"/>
        <end position="953"/>
    </location>
</feature>
<proteinExistence type="predicted"/>
<comment type="caution">
    <text evidence="3">The sequence shown here is derived from an EMBL/GenBank/DDBJ whole genome shotgun (WGS) entry which is preliminary data.</text>
</comment>
<dbReference type="PANTHER" id="PTHR10098">
    <property type="entry name" value="RAPSYN-RELATED"/>
    <property type="match status" value="1"/>
</dbReference>
<keyword evidence="1" id="KW-0732">Signal</keyword>
<organism evidence="3 4">
    <name type="scientific">Crenobacter oryzisoli</name>
    <dbReference type="NCBI Taxonomy" id="3056844"/>
    <lineage>
        <taxon>Bacteria</taxon>
        <taxon>Pseudomonadati</taxon>
        <taxon>Pseudomonadota</taxon>
        <taxon>Betaproteobacteria</taxon>
        <taxon>Neisseriales</taxon>
        <taxon>Neisseriaceae</taxon>
        <taxon>Crenobacter</taxon>
    </lineage>
</organism>
<dbReference type="SMART" id="SM00028">
    <property type="entry name" value="TPR"/>
    <property type="match status" value="3"/>
</dbReference>
<sequence>MLLSSLCLMLAISPYANGGNGLGMQVSAMGAQVTQSMLIEDFATAETIARDRVAISLGTDHLGDGYRNLGAVLVGRGKWVEAEVVLRQALPLVERKHGVNNRQPIGVLKHLAKLMIQEGRYQEAQSLIAEGLRRQQAYAPDRVSMLQLYDLQASVLHILRQDNEALAVLDKADALKVAAEPVDPHDNGSGPEWVAKARAHSLFLRGQCQEGLGKTGEAENLYQSALAGYRQLQGAKDANTSIQILSALGMLYLREKRNQEAVSTLRQARQMAEAVLGPYHPLTARSGVNLARALEQSGQDAEAESLYRPGVEQLSRLNALNALSQDGLLYGRFLAHRGRLEEALKVYQLTLDAIDKQFAQTRGLEESVRESFVAHFNTNFVETIQVLLRLHAQHPEAGYDRQILEVISRTQSRLFSELLKQADVAKLSNDRAFQILHKQQQQLQNQLAELRRERTNTGAFNESVGETSSDANDVSKDQQIQQRINANRKSLDDDIRQTQQQLTVVSQQLWQQFPRFMDMAEPKPVNIKDLQQHVLRRGEALLTYFLMDKETLAFVTTPDSFHLIRLPLGRDKVAALVTALRAPEENAADSLGSLKALNPALLHSAYQQLFQPLEGFLKPGTRLLSIGDGPLHTLPLEMLVTQWTEQDQQQFAAARQQSPLLGEYAGLHYLADRFQIAYLPSLSALVSMRQYRKPRVQYAQQLVSFADPVFEQSEPSSPGSLLGQSIARNYGKSKVGLKIPRLPETAVEAQGIANILGDRNTLYLEGNAQEYTLKHLDLTSTRYLHFATHGLLGGEFVMLKEAMGEDASSANKVRPEPALLLSLTGNLHGEDGLLTMHEVVENLNLNAELVVLSACNTAGEHDAAHSGEGFAGLARAFMYAGAQGLLVSHWSVESQATQELMVATFSKLKSGSSPTSAIEAARRELKQSQFLSGGQAMSRAHPFFWAPFVYVGD</sequence>
<dbReference type="Pfam" id="PF13424">
    <property type="entry name" value="TPR_12"/>
    <property type="match status" value="1"/>
</dbReference>